<feature type="region of interest" description="Disordered" evidence="1">
    <location>
        <begin position="312"/>
        <end position="345"/>
    </location>
</feature>
<dbReference type="EMBL" id="ML992527">
    <property type="protein sequence ID" value="KAF2218831.1"/>
    <property type="molecule type" value="Genomic_DNA"/>
</dbReference>
<proteinExistence type="predicted"/>
<protein>
    <submittedName>
        <fullName evidence="2">Uncharacterized protein</fullName>
    </submittedName>
</protein>
<keyword evidence="3" id="KW-1185">Reference proteome</keyword>
<dbReference type="OrthoDB" id="10380520at2759"/>
<dbReference type="AlphaFoldDB" id="A0A6A6FZI3"/>
<feature type="region of interest" description="Disordered" evidence="1">
    <location>
        <begin position="468"/>
        <end position="493"/>
    </location>
</feature>
<feature type="region of interest" description="Disordered" evidence="1">
    <location>
        <begin position="602"/>
        <end position="659"/>
    </location>
</feature>
<organism evidence="2 3">
    <name type="scientific">Elsinoe ampelina</name>
    <dbReference type="NCBI Taxonomy" id="302913"/>
    <lineage>
        <taxon>Eukaryota</taxon>
        <taxon>Fungi</taxon>
        <taxon>Dikarya</taxon>
        <taxon>Ascomycota</taxon>
        <taxon>Pezizomycotina</taxon>
        <taxon>Dothideomycetes</taxon>
        <taxon>Dothideomycetidae</taxon>
        <taxon>Myriangiales</taxon>
        <taxon>Elsinoaceae</taxon>
        <taxon>Elsinoe</taxon>
    </lineage>
</organism>
<dbReference type="Proteomes" id="UP000799538">
    <property type="component" value="Unassembled WGS sequence"/>
</dbReference>
<evidence type="ECO:0000313" key="2">
    <source>
        <dbReference type="EMBL" id="KAF2218831.1"/>
    </source>
</evidence>
<gene>
    <name evidence="2" type="ORF">BDZ85DRAFT_285976</name>
</gene>
<feature type="region of interest" description="Disordered" evidence="1">
    <location>
        <begin position="373"/>
        <end position="409"/>
    </location>
</feature>
<feature type="region of interest" description="Disordered" evidence="1">
    <location>
        <begin position="102"/>
        <end position="127"/>
    </location>
</feature>
<name>A0A6A6FZI3_9PEZI</name>
<accession>A0A6A6FZI3</accession>
<evidence type="ECO:0000313" key="3">
    <source>
        <dbReference type="Proteomes" id="UP000799538"/>
    </source>
</evidence>
<feature type="compositionally biased region" description="Polar residues" evidence="1">
    <location>
        <begin position="385"/>
        <end position="401"/>
    </location>
</feature>
<evidence type="ECO:0000256" key="1">
    <source>
        <dbReference type="SAM" id="MobiDB-lite"/>
    </source>
</evidence>
<reference evidence="3" key="1">
    <citation type="journal article" date="2020" name="Stud. Mycol.">
        <title>101 Dothideomycetes genomes: A test case for predicting lifestyles and emergence of pathogens.</title>
        <authorList>
            <person name="Haridas S."/>
            <person name="Albert R."/>
            <person name="Binder M."/>
            <person name="Bloem J."/>
            <person name="LaButti K."/>
            <person name="Salamov A."/>
            <person name="Andreopoulos B."/>
            <person name="Baker S."/>
            <person name="Barry K."/>
            <person name="Bills G."/>
            <person name="Bluhm B."/>
            <person name="Cannon C."/>
            <person name="Castanera R."/>
            <person name="Culley D."/>
            <person name="Daum C."/>
            <person name="Ezra D."/>
            <person name="Gonzalez J."/>
            <person name="Henrissat B."/>
            <person name="Kuo A."/>
            <person name="Liang C."/>
            <person name="Lipzen A."/>
            <person name="Lutzoni F."/>
            <person name="Magnuson J."/>
            <person name="Mondo S."/>
            <person name="Nolan M."/>
            <person name="Ohm R."/>
            <person name="Pangilinan J."/>
            <person name="Park H.-J."/>
            <person name="Ramirez L."/>
            <person name="Alfaro M."/>
            <person name="Sun H."/>
            <person name="Tritt A."/>
            <person name="Yoshinaga Y."/>
            <person name="Zwiers L.-H."/>
            <person name="Turgeon B."/>
            <person name="Goodwin S."/>
            <person name="Spatafora J."/>
            <person name="Crous P."/>
            <person name="Grigoriev I."/>
        </authorList>
    </citation>
    <scope>NUCLEOTIDE SEQUENCE [LARGE SCALE GENOMIC DNA]</scope>
    <source>
        <strain evidence="3">CECT 20119</strain>
    </source>
</reference>
<feature type="compositionally biased region" description="Low complexity" evidence="1">
    <location>
        <begin position="479"/>
        <end position="493"/>
    </location>
</feature>
<sequence>MDDDTDHVEAAAEYVATLEVPVIRDLMRLVKFPHPRTSDDALALYFELNLPSQSLLIQRQVVEQVRLHQSCGTWSEAPILLPLTPVTSRNTPNATANFQRTAWRSGLHQGKPPPSSTTPMPTRQKAGRDVDWHDALELSCEPEPSSTRLLETSSLDTAPECDIGTPAIQQSMVEEPIDLTQDNDDDVNWLRRRRARAISESSLSEAGGTPCPPAKRPRYGCLHLPPTSSTFEAARDEHMDRTASPACEPNVGSIHRNAHTTIEDDEYPSLDQIAQSSPSPVVHTSRERRRVINAGTVERNFNNFMVAMPEGEARRGRQPVSLKSHTGAIQSEPENERQRSFSISSSLRDLHDQELAANMDSDMLDFETPPPFDTFIDNDEHAGNDLSTNSQRHGHKTQTTESVPPSPVPMSVHARYESPLFEPMEDVQLPTPPQTQGEANGQFRVAETTRVAESSGGEFSLQHILMQGSTTKTRQQEESGQSRPQGRSQPQRPLRLEDLLAQRTSRARPSVENLSSVSSPNAFTLEETAELTRDHFDHARDPFPNQATSSSRAAHNIALCPNHSVFEYYEYYSKAYQGHICKFNKTQETLVGHVTQLIEEVEMSREAEPETESRLRQLERQSRQNQRQGKELEATMKQFTRDLQREKEARMREKKEHDEELRAMRREMRTMRKELGARITALEK</sequence>